<keyword evidence="4" id="KW-0472">Membrane</keyword>
<dbReference type="GeneID" id="63460131"/>
<keyword evidence="5" id="KW-1185">Reference proteome</keyword>
<gene>
    <name evidence="4" type="ORF">SAMEA4475696_01951</name>
</gene>
<evidence type="ECO:0000256" key="2">
    <source>
        <dbReference type="ARBA" id="ARBA00023163"/>
    </source>
</evidence>
<dbReference type="EMBL" id="LT906453">
    <property type="protein sequence ID" value="SNV23984.1"/>
    <property type="molecule type" value="Genomic_DNA"/>
</dbReference>
<dbReference type="STRING" id="1121387.GCA_000429885_00319"/>
<evidence type="ECO:0000259" key="3">
    <source>
        <dbReference type="Pfam" id="PF13490"/>
    </source>
</evidence>
<dbReference type="InterPro" id="IPR027383">
    <property type="entry name" value="Znf_put"/>
</dbReference>
<evidence type="ECO:0000313" key="4">
    <source>
        <dbReference type="EMBL" id="SNV23984.1"/>
    </source>
</evidence>
<accession>A0A239VQT2</accession>
<dbReference type="RefSeq" id="WP_084440828.1">
    <property type="nucleotide sequence ID" value="NZ_JAAFNI010000001.1"/>
</dbReference>
<proteinExistence type="predicted"/>
<dbReference type="Pfam" id="PF13490">
    <property type="entry name" value="zf-HC2"/>
    <property type="match status" value="1"/>
</dbReference>
<dbReference type="AlphaFoldDB" id="A0A239VQT2"/>
<evidence type="ECO:0000313" key="5">
    <source>
        <dbReference type="Proteomes" id="UP000242637"/>
    </source>
</evidence>
<evidence type="ECO:0000256" key="1">
    <source>
        <dbReference type="ARBA" id="ARBA00023015"/>
    </source>
</evidence>
<name>A0A239VQT2_9MICO</name>
<reference evidence="4 5" key="1">
    <citation type="submission" date="2017-06" db="EMBL/GenBank/DDBJ databases">
        <authorList>
            <consortium name="Pathogen Informatics"/>
        </authorList>
    </citation>
    <scope>NUCLEOTIDE SEQUENCE [LARGE SCALE GENOMIC DNA]</scope>
    <source>
        <strain evidence="4 5">NCTC13039</strain>
    </source>
</reference>
<organism evidence="4 5">
    <name type="scientific">Dermatophilus congolensis</name>
    <dbReference type="NCBI Taxonomy" id="1863"/>
    <lineage>
        <taxon>Bacteria</taxon>
        <taxon>Bacillati</taxon>
        <taxon>Actinomycetota</taxon>
        <taxon>Actinomycetes</taxon>
        <taxon>Micrococcales</taxon>
        <taxon>Dermatophilaceae</taxon>
        <taxon>Dermatophilus</taxon>
    </lineage>
</organism>
<keyword evidence="1" id="KW-0805">Transcription regulation</keyword>
<dbReference type="NCBIfam" id="TIGR03988">
    <property type="entry name" value="antisig_RsrA"/>
    <property type="match status" value="1"/>
</dbReference>
<dbReference type="KEGG" id="dco:SAMEA4475696_1951"/>
<keyword evidence="4" id="KW-0812">Transmembrane</keyword>
<protein>
    <submittedName>
        <fullName evidence="4">Predicted transmembrane transcriptional regulator (Anti-sigma factor)</fullName>
    </submittedName>
</protein>
<dbReference type="Gene3D" id="1.10.10.1320">
    <property type="entry name" value="Anti-sigma factor, zinc-finger domain"/>
    <property type="match status" value="1"/>
</dbReference>
<keyword evidence="2" id="KW-0804">Transcription</keyword>
<dbReference type="InterPro" id="IPR024020">
    <property type="entry name" value="Anit_sigma_mycothiol_RsrA"/>
</dbReference>
<sequence length="86" mass="9552">MNADGHSPGGCEEFYAALTAYLDGELTAADCEAIKAHLASCRSCAQNYERDLVLKSLIRRSCHCEEAPESLRVQILTRISMRTFEL</sequence>
<dbReference type="Proteomes" id="UP000242637">
    <property type="component" value="Chromosome 1"/>
</dbReference>
<dbReference type="OrthoDB" id="3267840at2"/>
<feature type="domain" description="Putative zinc-finger" evidence="3">
    <location>
        <begin position="11"/>
        <end position="45"/>
    </location>
</feature>
<dbReference type="InterPro" id="IPR041916">
    <property type="entry name" value="Anti_sigma_zinc_sf"/>
</dbReference>